<keyword evidence="1" id="KW-1133">Transmembrane helix</keyword>
<comment type="caution">
    <text evidence="2">The sequence shown here is derived from an EMBL/GenBank/DDBJ whole genome shotgun (WGS) entry which is preliminary data.</text>
</comment>
<keyword evidence="1" id="KW-0472">Membrane</keyword>
<evidence type="ECO:0000256" key="1">
    <source>
        <dbReference type="SAM" id="Phobius"/>
    </source>
</evidence>
<organism evidence="2 3">
    <name type="scientific">Neisseria sicca ATCC 29256</name>
    <dbReference type="NCBI Taxonomy" id="547045"/>
    <lineage>
        <taxon>Bacteria</taxon>
        <taxon>Pseudomonadati</taxon>
        <taxon>Pseudomonadota</taxon>
        <taxon>Betaproteobacteria</taxon>
        <taxon>Neisseriales</taxon>
        <taxon>Neisseriaceae</taxon>
        <taxon>Neisseria</taxon>
    </lineage>
</organism>
<accession>C6M7A6</accession>
<evidence type="ECO:0000313" key="2">
    <source>
        <dbReference type="EMBL" id="EET43829.1"/>
    </source>
</evidence>
<dbReference type="Proteomes" id="UP000005365">
    <property type="component" value="Unassembled WGS sequence"/>
</dbReference>
<protein>
    <submittedName>
        <fullName evidence="2">Uncharacterized protein</fullName>
    </submittedName>
</protein>
<dbReference type="EMBL" id="ACKO02000015">
    <property type="protein sequence ID" value="EET43829.1"/>
    <property type="molecule type" value="Genomic_DNA"/>
</dbReference>
<feature type="transmembrane region" description="Helical" evidence="1">
    <location>
        <begin position="42"/>
        <end position="61"/>
    </location>
</feature>
<dbReference type="RefSeq" id="WP_003759625.1">
    <property type="nucleotide sequence ID" value="NZ_ACKO02000015.1"/>
</dbReference>
<feature type="transmembrane region" description="Helical" evidence="1">
    <location>
        <begin position="110"/>
        <end position="137"/>
    </location>
</feature>
<proteinExistence type="predicted"/>
<dbReference type="AlphaFoldDB" id="C6M7A6"/>
<feature type="transmembrane region" description="Helical" evidence="1">
    <location>
        <begin position="70"/>
        <end position="90"/>
    </location>
</feature>
<keyword evidence="1" id="KW-0812">Transmembrane</keyword>
<keyword evidence="3" id="KW-1185">Reference proteome</keyword>
<reference evidence="2" key="1">
    <citation type="submission" date="2009-07" db="EMBL/GenBank/DDBJ databases">
        <authorList>
            <person name="Weinstock G."/>
            <person name="Sodergren E."/>
            <person name="Clifton S."/>
            <person name="Fulton L."/>
            <person name="Fulton B."/>
            <person name="Courtney L."/>
            <person name="Fronick C."/>
            <person name="Harrison M."/>
            <person name="Strong C."/>
            <person name="Farmer C."/>
            <person name="Delahaunty K."/>
            <person name="Markovic C."/>
            <person name="Hall O."/>
            <person name="Minx P."/>
            <person name="Tomlinson C."/>
            <person name="Mitreva M."/>
            <person name="Nelson J."/>
            <person name="Hou S."/>
            <person name="Wollam A."/>
            <person name="Pepin K.H."/>
            <person name="Johnson M."/>
            <person name="Bhonagiri V."/>
            <person name="Nash W.E."/>
            <person name="Warren W."/>
            <person name="Chinwalla A."/>
            <person name="Mardis E.R."/>
            <person name="Wilson R.K."/>
        </authorList>
    </citation>
    <scope>NUCLEOTIDE SEQUENCE [LARGE SCALE GENOMIC DNA]</scope>
    <source>
        <strain evidence="2">ATCC 29256</strain>
    </source>
</reference>
<evidence type="ECO:0000313" key="3">
    <source>
        <dbReference type="Proteomes" id="UP000005365"/>
    </source>
</evidence>
<gene>
    <name evidence="2" type="ORF">NEISICOT_02413</name>
</gene>
<name>C6M7A6_NEISI</name>
<feature type="transmembrane region" description="Helical" evidence="1">
    <location>
        <begin position="149"/>
        <end position="168"/>
    </location>
</feature>
<sequence length="225" mass="25656">MESQKSNELLQHSPIKQILMTPEIWTGITFTNYYVWMSQGHLIPAHAGFLVFSLISVYLYSKEIKKKVSLILKFSCLLPLAFLFGKIDAIHFYNAKFGIYSEYLNFSVSIWAFFILLSSIPALLMLVVGLGFFCRAIKQKGWAGLKTGIHSVSAFILSFGFIVLGQQIEKWHMLPLLADTYLVSDCNPENKYGNGRYIRKDHKTCYRVGFKGFTPILLPFHAPKP</sequence>